<keyword evidence="3" id="KW-1185">Reference proteome</keyword>
<sequence>MKQVPKTSTRRLTFCTLRSSQRQFTSRGTANNRPGWKRSRDRKTGSNWERKRSLQSWLEAPLRDDRRLQALHRKMSGNRRSGSEIRRESVSE</sequence>
<dbReference type="EMBL" id="CM026428">
    <property type="protein sequence ID" value="KAG0565855.1"/>
    <property type="molecule type" value="Genomic_DNA"/>
</dbReference>
<protein>
    <submittedName>
        <fullName evidence="2">Uncharacterized protein</fullName>
    </submittedName>
</protein>
<feature type="compositionally biased region" description="Polar residues" evidence="1">
    <location>
        <begin position="19"/>
        <end position="32"/>
    </location>
</feature>
<organism evidence="2 3">
    <name type="scientific">Ceratodon purpureus</name>
    <name type="common">Fire moss</name>
    <name type="synonym">Dicranum purpureum</name>
    <dbReference type="NCBI Taxonomy" id="3225"/>
    <lineage>
        <taxon>Eukaryota</taxon>
        <taxon>Viridiplantae</taxon>
        <taxon>Streptophyta</taxon>
        <taxon>Embryophyta</taxon>
        <taxon>Bryophyta</taxon>
        <taxon>Bryophytina</taxon>
        <taxon>Bryopsida</taxon>
        <taxon>Dicranidae</taxon>
        <taxon>Pseudoditrichales</taxon>
        <taxon>Ditrichaceae</taxon>
        <taxon>Ceratodon</taxon>
    </lineage>
</organism>
<dbReference type="AlphaFoldDB" id="A0A8T0H533"/>
<dbReference type="Proteomes" id="UP000822688">
    <property type="component" value="Chromosome 7"/>
</dbReference>
<evidence type="ECO:0000313" key="3">
    <source>
        <dbReference type="Proteomes" id="UP000822688"/>
    </source>
</evidence>
<feature type="compositionally biased region" description="Basic and acidic residues" evidence="1">
    <location>
        <begin position="81"/>
        <end position="92"/>
    </location>
</feature>
<feature type="region of interest" description="Disordered" evidence="1">
    <location>
        <begin position="19"/>
        <end position="50"/>
    </location>
</feature>
<comment type="caution">
    <text evidence="2">The sequence shown here is derived from an EMBL/GenBank/DDBJ whole genome shotgun (WGS) entry which is preliminary data.</text>
</comment>
<proteinExistence type="predicted"/>
<name>A0A8T0H533_CERPU</name>
<accession>A0A8T0H533</accession>
<gene>
    <name evidence="2" type="ORF">KC19_7G018100</name>
</gene>
<reference evidence="2" key="1">
    <citation type="submission" date="2020-06" db="EMBL/GenBank/DDBJ databases">
        <title>WGS assembly of Ceratodon purpureus strain R40.</title>
        <authorList>
            <person name="Carey S.B."/>
            <person name="Jenkins J."/>
            <person name="Shu S."/>
            <person name="Lovell J.T."/>
            <person name="Sreedasyam A."/>
            <person name="Maumus F."/>
            <person name="Tiley G.P."/>
            <person name="Fernandez-Pozo N."/>
            <person name="Barry K."/>
            <person name="Chen C."/>
            <person name="Wang M."/>
            <person name="Lipzen A."/>
            <person name="Daum C."/>
            <person name="Saski C.A."/>
            <person name="Payton A.C."/>
            <person name="Mcbreen J.C."/>
            <person name="Conrad R.E."/>
            <person name="Kollar L.M."/>
            <person name="Olsson S."/>
            <person name="Huttunen S."/>
            <person name="Landis J.B."/>
            <person name="Wickett N.J."/>
            <person name="Johnson M.G."/>
            <person name="Rensing S.A."/>
            <person name="Grimwood J."/>
            <person name="Schmutz J."/>
            <person name="Mcdaniel S.F."/>
        </authorList>
    </citation>
    <scope>NUCLEOTIDE SEQUENCE</scope>
    <source>
        <strain evidence="2">R40</strain>
    </source>
</reference>
<evidence type="ECO:0000256" key="1">
    <source>
        <dbReference type="SAM" id="MobiDB-lite"/>
    </source>
</evidence>
<feature type="region of interest" description="Disordered" evidence="1">
    <location>
        <begin position="71"/>
        <end position="92"/>
    </location>
</feature>
<evidence type="ECO:0000313" key="2">
    <source>
        <dbReference type="EMBL" id="KAG0565855.1"/>
    </source>
</evidence>